<reference evidence="11" key="1">
    <citation type="submission" date="2020-03" db="EMBL/GenBank/DDBJ databases">
        <title>Spirochaetal bacteria isolated from arthropods constitute a novel genus Entomospira genus novum within the order Spirochaetales.</title>
        <authorList>
            <person name="Grana-Miraglia L."/>
            <person name="Sikutova S."/>
            <person name="Fingerle V."/>
            <person name="Sing A."/>
            <person name="Castillo-Ramirez S."/>
            <person name="Margos G."/>
            <person name="Rudolf I."/>
        </authorList>
    </citation>
    <scope>NUCLEOTIDE SEQUENCE</scope>
    <source>
        <strain evidence="11">BR208</strain>
    </source>
</reference>
<evidence type="ECO:0000256" key="4">
    <source>
        <dbReference type="ARBA" id="ARBA00022490"/>
    </source>
</evidence>
<keyword evidence="8" id="KW-0067">ATP-binding</keyword>
<evidence type="ECO:0000313" key="12">
    <source>
        <dbReference type="Proteomes" id="UP000752013"/>
    </source>
</evidence>
<comment type="caution">
    <text evidence="11">The sequence shown here is derived from an EMBL/GenBank/DDBJ whole genome shotgun (WGS) entry which is preliminary data.</text>
</comment>
<accession>A0A968KU98</accession>
<dbReference type="PANTHER" id="PTHR33540">
    <property type="entry name" value="TRNA THREONYLCARBAMOYLADENOSINE BIOSYNTHESIS PROTEIN TSAE"/>
    <property type="match status" value="1"/>
</dbReference>
<dbReference type="SUPFAM" id="SSF52540">
    <property type="entry name" value="P-loop containing nucleoside triphosphate hydrolases"/>
    <property type="match status" value="1"/>
</dbReference>
<evidence type="ECO:0000313" key="11">
    <source>
        <dbReference type="EMBL" id="NIZ47044.1"/>
    </source>
</evidence>
<dbReference type="NCBIfam" id="TIGR00150">
    <property type="entry name" value="T6A_YjeE"/>
    <property type="match status" value="1"/>
</dbReference>
<evidence type="ECO:0000256" key="6">
    <source>
        <dbReference type="ARBA" id="ARBA00022723"/>
    </source>
</evidence>
<organism evidence="11 12">
    <name type="scientific">Entomospira nematocerorum</name>
    <dbReference type="NCBI Taxonomy" id="2719987"/>
    <lineage>
        <taxon>Bacteria</taxon>
        <taxon>Pseudomonadati</taxon>
        <taxon>Spirochaetota</taxon>
        <taxon>Spirochaetia</taxon>
        <taxon>Spirochaetales</taxon>
        <taxon>Spirochaetaceae</taxon>
        <taxon>Entomospira</taxon>
    </lineage>
</organism>
<keyword evidence="4" id="KW-0963">Cytoplasm</keyword>
<dbReference type="Gene3D" id="3.40.50.300">
    <property type="entry name" value="P-loop containing nucleotide triphosphate hydrolases"/>
    <property type="match status" value="1"/>
</dbReference>
<dbReference type="GO" id="GO:0046872">
    <property type="term" value="F:metal ion binding"/>
    <property type="evidence" value="ECO:0007669"/>
    <property type="project" value="UniProtKB-KW"/>
</dbReference>
<evidence type="ECO:0000256" key="2">
    <source>
        <dbReference type="ARBA" id="ARBA00007599"/>
    </source>
</evidence>
<comment type="similarity">
    <text evidence="2">Belongs to the TsaE family.</text>
</comment>
<keyword evidence="12" id="KW-1185">Reference proteome</keyword>
<dbReference type="PANTHER" id="PTHR33540:SF2">
    <property type="entry name" value="TRNA THREONYLCARBAMOYLADENOSINE BIOSYNTHESIS PROTEIN TSAE"/>
    <property type="match status" value="1"/>
</dbReference>
<gene>
    <name evidence="11" type="primary">tsaE</name>
    <name evidence="11" type="ORF">HCT46_03840</name>
</gene>
<dbReference type="GO" id="GO:0002949">
    <property type="term" value="P:tRNA threonylcarbamoyladenosine modification"/>
    <property type="evidence" value="ECO:0007669"/>
    <property type="project" value="InterPro"/>
</dbReference>
<keyword evidence="6" id="KW-0479">Metal-binding</keyword>
<keyword evidence="9" id="KW-0460">Magnesium</keyword>
<evidence type="ECO:0000256" key="9">
    <source>
        <dbReference type="ARBA" id="ARBA00022842"/>
    </source>
</evidence>
<sequence length="145" mass="16678">MDTCIKVEQFRCRSEDDLFDLGSEIASHLTDEMTVLLHGTYGAGKTLMVRGMSLFFQIDPSIISSPSFAIMHEYEGNILVKHLDLYRINSLDEWLTLGIEEDLGRSLIIIEWPELVMERIPLPKVDISITIAENQDRCVDVKWYQ</sequence>
<keyword evidence="7" id="KW-0547">Nucleotide-binding</keyword>
<dbReference type="InterPro" id="IPR027417">
    <property type="entry name" value="P-loop_NTPase"/>
</dbReference>
<evidence type="ECO:0000256" key="3">
    <source>
        <dbReference type="ARBA" id="ARBA00019010"/>
    </source>
</evidence>
<dbReference type="EMBL" id="JAATLK010000001">
    <property type="protein sequence ID" value="NIZ47044.1"/>
    <property type="molecule type" value="Genomic_DNA"/>
</dbReference>
<evidence type="ECO:0000256" key="5">
    <source>
        <dbReference type="ARBA" id="ARBA00022694"/>
    </source>
</evidence>
<keyword evidence="5" id="KW-0819">tRNA processing</keyword>
<evidence type="ECO:0000256" key="8">
    <source>
        <dbReference type="ARBA" id="ARBA00022840"/>
    </source>
</evidence>
<dbReference type="Pfam" id="PF02367">
    <property type="entry name" value="TsaE"/>
    <property type="match status" value="1"/>
</dbReference>
<dbReference type="GO" id="GO:0005737">
    <property type="term" value="C:cytoplasm"/>
    <property type="evidence" value="ECO:0007669"/>
    <property type="project" value="UniProtKB-SubCell"/>
</dbReference>
<proteinExistence type="inferred from homology"/>
<dbReference type="GO" id="GO:0005524">
    <property type="term" value="F:ATP binding"/>
    <property type="evidence" value="ECO:0007669"/>
    <property type="project" value="UniProtKB-KW"/>
</dbReference>
<dbReference type="InterPro" id="IPR003442">
    <property type="entry name" value="T6A_TsaE"/>
</dbReference>
<name>A0A968KU98_9SPIO</name>
<dbReference type="AlphaFoldDB" id="A0A968KU98"/>
<evidence type="ECO:0000256" key="7">
    <source>
        <dbReference type="ARBA" id="ARBA00022741"/>
    </source>
</evidence>
<evidence type="ECO:0000256" key="10">
    <source>
        <dbReference type="ARBA" id="ARBA00032441"/>
    </source>
</evidence>
<protein>
    <recommendedName>
        <fullName evidence="3">tRNA threonylcarbamoyladenosine biosynthesis protein TsaE</fullName>
    </recommendedName>
    <alternativeName>
        <fullName evidence="10">t(6)A37 threonylcarbamoyladenosine biosynthesis protein TsaE</fullName>
    </alternativeName>
</protein>
<dbReference type="RefSeq" id="WP_167703476.1">
    <property type="nucleotide sequence ID" value="NZ_CP118168.1"/>
</dbReference>
<dbReference type="Proteomes" id="UP000752013">
    <property type="component" value="Unassembled WGS sequence"/>
</dbReference>
<comment type="subcellular location">
    <subcellularLocation>
        <location evidence="1">Cytoplasm</location>
    </subcellularLocation>
</comment>
<evidence type="ECO:0000256" key="1">
    <source>
        <dbReference type="ARBA" id="ARBA00004496"/>
    </source>
</evidence>